<dbReference type="Proteomes" id="UP000288388">
    <property type="component" value="Unassembled WGS sequence"/>
</dbReference>
<dbReference type="PANTHER" id="PTHR10000:SF53">
    <property type="entry name" value="5-AMINO-6-(5-PHOSPHO-D-RIBITYLAMINO)URACIL PHOSPHATASE YBJI-RELATED"/>
    <property type="match status" value="1"/>
</dbReference>
<dbReference type="NCBIfam" id="TIGR01484">
    <property type="entry name" value="HAD-SF-IIB"/>
    <property type="match status" value="1"/>
</dbReference>
<name>A0A437UK80_ENTAV</name>
<dbReference type="SUPFAM" id="SSF56784">
    <property type="entry name" value="HAD-like"/>
    <property type="match status" value="1"/>
</dbReference>
<dbReference type="GO" id="GO:0005829">
    <property type="term" value="C:cytosol"/>
    <property type="evidence" value="ECO:0007669"/>
    <property type="project" value="TreeGrafter"/>
</dbReference>
<dbReference type="Gene3D" id="3.30.1240.10">
    <property type="match status" value="1"/>
</dbReference>
<dbReference type="EMBL" id="RYZS01000001">
    <property type="protein sequence ID" value="RVU94077.1"/>
    <property type="molecule type" value="Genomic_DNA"/>
</dbReference>
<dbReference type="SFLD" id="SFLDG01140">
    <property type="entry name" value="C2.B:_Phosphomannomutase_and_P"/>
    <property type="match status" value="1"/>
</dbReference>
<evidence type="ECO:0000313" key="1">
    <source>
        <dbReference type="EMBL" id="RVU94077.1"/>
    </source>
</evidence>
<dbReference type="InterPro" id="IPR006379">
    <property type="entry name" value="HAD-SF_hydro_IIB"/>
</dbReference>
<dbReference type="PANTHER" id="PTHR10000">
    <property type="entry name" value="PHOSPHOSERINE PHOSPHATASE"/>
    <property type="match status" value="1"/>
</dbReference>
<dbReference type="AlphaFoldDB" id="A0A437UK80"/>
<comment type="caution">
    <text evidence="1">The sequence shown here is derived from an EMBL/GenBank/DDBJ whole genome shotgun (WGS) entry which is preliminary data.</text>
</comment>
<reference evidence="1 2" key="1">
    <citation type="submission" date="2018-12" db="EMBL/GenBank/DDBJ databases">
        <title>A novel vanA-carrying plasmid in a clinical isolate of Enterococcus avium.</title>
        <authorList>
            <person name="Bernasconi O.J."/>
            <person name="Luzzaro F."/>
            <person name="Endimiani A."/>
        </authorList>
    </citation>
    <scope>NUCLEOTIDE SEQUENCE [LARGE SCALE GENOMIC DNA]</scope>
    <source>
        <strain evidence="1 2">LC0559/18</strain>
    </source>
</reference>
<accession>A0A437UK80</accession>
<evidence type="ECO:0000313" key="2">
    <source>
        <dbReference type="Proteomes" id="UP000288388"/>
    </source>
</evidence>
<gene>
    <name evidence="1" type="ORF">EK398_03930</name>
</gene>
<dbReference type="Pfam" id="PF08282">
    <property type="entry name" value="Hydrolase_3"/>
    <property type="match status" value="1"/>
</dbReference>
<organism evidence="1 2">
    <name type="scientific">Enterococcus avium</name>
    <name type="common">Streptococcus avium</name>
    <dbReference type="NCBI Taxonomy" id="33945"/>
    <lineage>
        <taxon>Bacteria</taxon>
        <taxon>Bacillati</taxon>
        <taxon>Bacillota</taxon>
        <taxon>Bacilli</taxon>
        <taxon>Lactobacillales</taxon>
        <taxon>Enterococcaceae</taxon>
        <taxon>Enterococcus</taxon>
    </lineage>
</organism>
<dbReference type="InterPro" id="IPR036412">
    <property type="entry name" value="HAD-like_sf"/>
</dbReference>
<keyword evidence="1" id="KW-0378">Hydrolase</keyword>
<protein>
    <submittedName>
        <fullName evidence="1">HAD family hydrolase</fullName>
    </submittedName>
</protein>
<dbReference type="InterPro" id="IPR023214">
    <property type="entry name" value="HAD_sf"/>
</dbReference>
<dbReference type="RefSeq" id="WP_127978337.1">
    <property type="nucleotide sequence ID" value="NZ_RYZS01000001.1"/>
</dbReference>
<dbReference type="GO" id="GO:0016791">
    <property type="term" value="F:phosphatase activity"/>
    <property type="evidence" value="ECO:0007669"/>
    <property type="project" value="UniProtKB-ARBA"/>
</dbReference>
<sequence>MNLNPHNIKLVAVDMDGTFARSDYTYDIPRFKAALARMKKVGCQLVVASGNQYYQLRSHFPGYHHELSFIAENGAFVKDKEELVFSANISKEAIASVLALCNQHPEIQNVMCGLNSAYCQRGNVSEEFFALTNIYYHKLQWVADFGQVEDQILKFAPTVPVEKTAYYCDLFKEKLKGRLAPISSGHGSVDLIIPNCHKASGLKKLVERWGITPEQCAAFGDGGNDLEMLDYCGFGYAMENAPDDVKEVADYVCPSNDDDGVLVTLDQLFPIG</sequence>
<dbReference type="InterPro" id="IPR000150">
    <property type="entry name" value="Cof"/>
</dbReference>
<dbReference type="GO" id="GO:0000287">
    <property type="term" value="F:magnesium ion binding"/>
    <property type="evidence" value="ECO:0007669"/>
    <property type="project" value="TreeGrafter"/>
</dbReference>
<dbReference type="CDD" id="cd07518">
    <property type="entry name" value="HAD_YbiV-Like"/>
    <property type="match status" value="1"/>
</dbReference>
<dbReference type="SFLD" id="SFLDG01144">
    <property type="entry name" value="C2.B.4:_PGP_Like"/>
    <property type="match status" value="1"/>
</dbReference>
<proteinExistence type="predicted"/>
<dbReference type="Gene3D" id="3.40.50.1000">
    <property type="entry name" value="HAD superfamily/HAD-like"/>
    <property type="match status" value="1"/>
</dbReference>
<dbReference type="NCBIfam" id="TIGR00099">
    <property type="entry name" value="Cof-subfamily"/>
    <property type="match status" value="1"/>
</dbReference>
<dbReference type="SFLD" id="SFLDS00003">
    <property type="entry name" value="Haloacid_Dehalogenase"/>
    <property type="match status" value="1"/>
</dbReference>